<organism evidence="1 2">
    <name type="scientific">Phytohabitans rumicis</name>
    <dbReference type="NCBI Taxonomy" id="1076125"/>
    <lineage>
        <taxon>Bacteria</taxon>
        <taxon>Bacillati</taxon>
        <taxon>Actinomycetota</taxon>
        <taxon>Actinomycetes</taxon>
        <taxon>Micromonosporales</taxon>
        <taxon>Micromonosporaceae</taxon>
    </lineage>
</organism>
<comment type="caution">
    <text evidence="1">The sequence shown here is derived from an EMBL/GenBank/DDBJ whole genome shotgun (WGS) entry which is preliminary data.</text>
</comment>
<evidence type="ECO:0000313" key="2">
    <source>
        <dbReference type="Proteomes" id="UP000482960"/>
    </source>
</evidence>
<sequence length="97" mass="9607">MPVQRGATGAVRDLHGVAGVRHRVGEPALGLGDDAARRAAERRRGGLVVRGAEPVGLGAGLLGPGRSCTYSSACASTACSLARTAGGTGDPASARRT</sequence>
<gene>
    <name evidence="1" type="ORF">Prum_002150</name>
</gene>
<name>A0A6V8KN26_9ACTN</name>
<evidence type="ECO:0000313" key="1">
    <source>
        <dbReference type="EMBL" id="GFJ86573.1"/>
    </source>
</evidence>
<accession>A0A6V8KN26</accession>
<proteinExistence type="predicted"/>
<protein>
    <submittedName>
        <fullName evidence="1">Uncharacterized protein</fullName>
    </submittedName>
</protein>
<dbReference type="Proteomes" id="UP000482960">
    <property type="component" value="Unassembled WGS sequence"/>
</dbReference>
<dbReference type="AlphaFoldDB" id="A0A6V8KN26"/>
<keyword evidence="2" id="KW-1185">Reference proteome</keyword>
<reference evidence="1 2" key="2">
    <citation type="submission" date="2020-03" db="EMBL/GenBank/DDBJ databases">
        <authorList>
            <person name="Ichikawa N."/>
            <person name="Kimura A."/>
            <person name="Kitahashi Y."/>
            <person name="Uohara A."/>
        </authorList>
    </citation>
    <scope>NUCLEOTIDE SEQUENCE [LARGE SCALE GENOMIC DNA]</scope>
    <source>
        <strain evidence="1 2">NBRC 108638</strain>
    </source>
</reference>
<dbReference type="EMBL" id="BLPG01000001">
    <property type="protein sequence ID" value="GFJ86573.1"/>
    <property type="molecule type" value="Genomic_DNA"/>
</dbReference>
<reference evidence="1 2" key="1">
    <citation type="submission" date="2020-03" db="EMBL/GenBank/DDBJ databases">
        <title>Whole genome shotgun sequence of Phytohabitans rumicis NBRC 108638.</title>
        <authorList>
            <person name="Komaki H."/>
            <person name="Tamura T."/>
        </authorList>
    </citation>
    <scope>NUCLEOTIDE SEQUENCE [LARGE SCALE GENOMIC DNA]</scope>
    <source>
        <strain evidence="1 2">NBRC 108638</strain>
    </source>
</reference>